<gene>
    <name evidence="1" type="ORF">O6P43_006198</name>
</gene>
<sequence length="81" mass="8597">MSSLSSLTCRQSTAKASPLVAVRQCAPSRGGGLAIHVLYISLPTLWEVKLEVLVGASEQVELSLAQHPSLEGGPLKNVRMK</sequence>
<name>A0AAD7Q7Q3_QUISA</name>
<dbReference type="AlphaFoldDB" id="A0AAD7Q7Q3"/>
<accession>A0AAD7Q7Q3</accession>
<proteinExistence type="predicted"/>
<dbReference type="KEGG" id="qsa:O6P43_006198"/>
<evidence type="ECO:0000313" key="2">
    <source>
        <dbReference type="Proteomes" id="UP001163823"/>
    </source>
</evidence>
<dbReference type="EMBL" id="JARAOO010000003">
    <property type="protein sequence ID" value="KAJ7976414.1"/>
    <property type="molecule type" value="Genomic_DNA"/>
</dbReference>
<keyword evidence="2" id="KW-1185">Reference proteome</keyword>
<reference evidence="1" key="1">
    <citation type="journal article" date="2023" name="Science">
        <title>Elucidation of the pathway for biosynthesis of saponin adjuvants from the soapbark tree.</title>
        <authorList>
            <person name="Reed J."/>
            <person name="Orme A."/>
            <person name="El-Demerdash A."/>
            <person name="Owen C."/>
            <person name="Martin L.B.B."/>
            <person name="Misra R.C."/>
            <person name="Kikuchi S."/>
            <person name="Rejzek M."/>
            <person name="Martin A.C."/>
            <person name="Harkess A."/>
            <person name="Leebens-Mack J."/>
            <person name="Louveau T."/>
            <person name="Stephenson M.J."/>
            <person name="Osbourn A."/>
        </authorList>
    </citation>
    <scope>NUCLEOTIDE SEQUENCE</scope>
    <source>
        <strain evidence="1">S10</strain>
    </source>
</reference>
<dbReference type="Proteomes" id="UP001163823">
    <property type="component" value="Chromosome 3"/>
</dbReference>
<comment type="caution">
    <text evidence="1">The sequence shown here is derived from an EMBL/GenBank/DDBJ whole genome shotgun (WGS) entry which is preliminary data.</text>
</comment>
<protein>
    <submittedName>
        <fullName evidence="1">Uncharacterized protein</fullName>
    </submittedName>
</protein>
<evidence type="ECO:0000313" key="1">
    <source>
        <dbReference type="EMBL" id="KAJ7976414.1"/>
    </source>
</evidence>
<organism evidence="1 2">
    <name type="scientific">Quillaja saponaria</name>
    <name type="common">Soap bark tree</name>
    <dbReference type="NCBI Taxonomy" id="32244"/>
    <lineage>
        <taxon>Eukaryota</taxon>
        <taxon>Viridiplantae</taxon>
        <taxon>Streptophyta</taxon>
        <taxon>Embryophyta</taxon>
        <taxon>Tracheophyta</taxon>
        <taxon>Spermatophyta</taxon>
        <taxon>Magnoliopsida</taxon>
        <taxon>eudicotyledons</taxon>
        <taxon>Gunneridae</taxon>
        <taxon>Pentapetalae</taxon>
        <taxon>rosids</taxon>
        <taxon>fabids</taxon>
        <taxon>Fabales</taxon>
        <taxon>Quillajaceae</taxon>
        <taxon>Quillaja</taxon>
    </lineage>
</organism>